<name>A0A2G8STS4_9APHY</name>
<organism evidence="2 3">
    <name type="scientific">Ganoderma sinense ZZ0214-1</name>
    <dbReference type="NCBI Taxonomy" id="1077348"/>
    <lineage>
        <taxon>Eukaryota</taxon>
        <taxon>Fungi</taxon>
        <taxon>Dikarya</taxon>
        <taxon>Basidiomycota</taxon>
        <taxon>Agaricomycotina</taxon>
        <taxon>Agaricomycetes</taxon>
        <taxon>Polyporales</taxon>
        <taxon>Polyporaceae</taxon>
        <taxon>Ganoderma</taxon>
    </lineage>
</organism>
<comment type="caution">
    <text evidence="2">The sequence shown here is derived from an EMBL/GenBank/DDBJ whole genome shotgun (WGS) entry which is preliminary data.</text>
</comment>
<dbReference type="OrthoDB" id="2669285at2759"/>
<gene>
    <name evidence="2" type="ORF">GSI_00824</name>
</gene>
<dbReference type="EMBL" id="AYKW01000001">
    <property type="protein sequence ID" value="PIL37132.1"/>
    <property type="molecule type" value="Genomic_DNA"/>
</dbReference>
<proteinExistence type="predicted"/>
<accession>A0A2G8STS4</accession>
<evidence type="ECO:0000256" key="1">
    <source>
        <dbReference type="SAM" id="MobiDB-lite"/>
    </source>
</evidence>
<feature type="compositionally biased region" description="Polar residues" evidence="1">
    <location>
        <begin position="27"/>
        <end position="39"/>
    </location>
</feature>
<dbReference type="Proteomes" id="UP000230002">
    <property type="component" value="Unassembled WGS sequence"/>
</dbReference>
<feature type="region of interest" description="Disordered" evidence="1">
    <location>
        <begin position="1"/>
        <end position="62"/>
    </location>
</feature>
<evidence type="ECO:0000313" key="2">
    <source>
        <dbReference type="EMBL" id="PIL37132.1"/>
    </source>
</evidence>
<keyword evidence="3" id="KW-1185">Reference proteome</keyword>
<reference evidence="2 3" key="1">
    <citation type="journal article" date="2015" name="Sci. Rep.">
        <title>Chromosome-level genome map provides insights into diverse defense mechanisms in the medicinal fungus Ganoderma sinense.</title>
        <authorList>
            <person name="Zhu Y."/>
            <person name="Xu J."/>
            <person name="Sun C."/>
            <person name="Zhou S."/>
            <person name="Xu H."/>
            <person name="Nelson D.R."/>
            <person name="Qian J."/>
            <person name="Song J."/>
            <person name="Luo H."/>
            <person name="Xiang L."/>
            <person name="Li Y."/>
            <person name="Xu Z."/>
            <person name="Ji A."/>
            <person name="Wang L."/>
            <person name="Lu S."/>
            <person name="Hayward A."/>
            <person name="Sun W."/>
            <person name="Li X."/>
            <person name="Schwartz D.C."/>
            <person name="Wang Y."/>
            <person name="Chen S."/>
        </authorList>
    </citation>
    <scope>NUCLEOTIDE SEQUENCE [LARGE SCALE GENOMIC DNA]</scope>
    <source>
        <strain evidence="2 3">ZZ0214-1</strain>
    </source>
</reference>
<feature type="compositionally biased region" description="Polar residues" evidence="1">
    <location>
        <begin position="1"/>
        <end position="12"/>
    </location>
</feature>
<feature type="compositionally biased region" description="Low complexity" evidence="1">
    <location>
        <begin position="46"/>
        <end position="58"/>
    </location>
</feature>
<protein>
    <submittedName>
        <fullName evidence="2">Uncharacterized protein</fullName>
    </submittedName>
</protein>
<evidence type="ECO:0000313" key="3">
    <source>
        <dbReference type="Proteomes" id="UP000230002"/>
    </source>
</evidence>
<sequence>MASSTRFTTPPFGSQPRDPLTPDNGLRTRSTTRPDTGNGSPDGDASPTSTTVSSPSVSRIFDRPLYRAVTSQPSSAMGTPARKVIIRADPTLFTCFDPVDKDLYDLWAPKQ</sequence>
<dbReference type="AlphaFoldDB" id="A0A2G8STS4"/>